<dbReference type="InterPro" id="IPR014710">
    <property type="entry name" value="RmlC-like_jellyroll"/>
</dbReference>
<dbReference type="InterPro" id="IPR013096">
    <property type="entry name" value="Cupin_2"/>
</dbReference>
<dbReference type="AlphaFoldDB" id="A0A4R4SYH2"/>
<dbReference type="Pfam" id="PF07883">
    <property type="entry name" value="Cupin_2"/>
    <property type="match status" value="1"/>
</dbReference>
<accession>A0A4R4SYH2</accession>
<organism evidence="3 4">
    <name type="scientific">Streptomyces hainanensis</name>
    <dbReference type="NCBI Taxonomy" id="402648"/>
    <lineage>
        <taxon>Bacteria</taxon>
        <taxon>Bacillati</taxon>
        <taxon>Actinomycetota</taxon>
        <taxon>Actinomycetes</taxon>
        <taxon>Kitasatosporales</taxon>
        <taxon>Streptomycetaceae</taxon>
        <taxon>Streptomyces</taxon>
    </lineage>
</organism>
<evidence type="ECO:0000259" key="2">
    <source>
        <dbReference type="Pfam" id="PF07883"/>
    </source>
</evidence>
<reference evidence="3 4" key="1">
    <citation type="submission" date="2019-03" db="EMBL/GenBank/DDBJ databases">
        <title>Draft genome sequences of novel Actinobacteria.</title>
        <authorList>
            <person name="Sahin N."/>
            <person name="Ay H."/>
            <person name="Saygin H."/>
        </authorList>
    </citation>
    <scope>NUCLEOTIDE SEQUENCE [LARGE SCALE GENOMIC DNA]</scope>
    <source>
        <strain evidence="3 4">DSM 41900</strain>
    </source>
</reference>
<feature type="region of interest" description="Disordered" evidence="1">
    <location>
        <begin position="157"/>
        <end position="184"/>
    </location>
</feature>
<dbReference type="InterPro" id="IPR011051">
    <property type="entry name" value="RmlC_Cupin_sf"/>
</dbReference>
<evidence type="ECO:0000256" key="1">
    <source>
        <dbReference type="SAM" id="MobiDB-lite"/>
    </source>
</evidence>
<dbReference type="PANTHER" id="PTHR36440:SF1">
    <property type="entry name" value="PUTATIVE (AFU_ORTHOLOGUE AFUA_8G07350)-RELATED"/>
    <property type="match status" value="1"/>
</dbReference>
<proteinExistence type="predicted"/>
<dbReference type="Proteomes" id="UP000295345">
    <property type="component" value="Unassembled WGS sequence"/>
</dbReference>
<name>A0A4R4SYH2_9ACTN</name>
<sequence length="184" mass="19531">MTEEPEATAPIADPPVSVVGPNDGETILLGTTRMRVLEDGGTTGHRLGITESVLAPHTPGPPQHRHAAHDEGFYVVSGTVRFTVGEDEHDATPGTLVMVPPGAPHTFANVTDQPAVMLSTFTPDRYVRYFRDLQALMADGRELTPEANVRAMRRYATEPATGPVTGLPGRGPEAGGAARREGES</sequence>
<protein>
    <submittedName>
        <fullName evidence="3">Cupin domain-containing protein</fullName>
    </submittedName>
</protein>
<dbReference type="InterPro" id="IPR053146">
    <property type="entry name" value="QDO-like"/>
</dbReference>
<feature type="domain" description="Cupin type-2" evidence="2">
    <location>
        <begin position="53"/>
        <end position="120"/>
    </location>
</feature>
<gene>
    <name evidence="3" type="ORF">E1283_26010</name>
</gene>
<dbReference type="SUPFAM" id="SSF51182">
    <property type="entry name" value="RmlC-like cupins"/>
    <property type="match status" value="1"/>
</dbReference>
<dbReference type="RefSeq" id="WP_132820590.1">
    <property type="nucleotide sequence ID" value="NZ_SMKI01000339.1"/>
</dbReference>
<keyword evidence="4" id="KW-1185">Reference proteome</keyword>
<dbReference type="PANTHER" id="PTHR36440">
    <property type="entry name" value="PUTATIVE (AFU_ORTHOLOGUE AFUA_8G07350)-RELATED"/>
    <property type="match status" value="1"/>
</dbReference>
<dbReference type="EMBL" id="SMKI01000339">
    <property type="protein sequence ID" value="TDC69408.1"/>
    <property type="molecule type" value="Genomic_DNA"/>
</dbReference>
<evidence type="ECO:0000313" key="4">
    <source>
        <dbReference type="Proteomes" id="UP000295345"/>
    </source>
</evidence>
<dbReference type="Gene3D" id="2.60.120.10">
    <property type="entry name" value="Jelly Rolls"/>
    <property type="match status" value="1"/>
</dbReference>
<comment type="caution">
    <text evidence="3">The sequence shown here is derived from an EMBL/GenBank/DDBJ whole genome shotgun (WGS) entry which is preliminary data.</text>
</comment>
<dbReference type="OrthoDB" id="9090296at2"/>
<evidence type="ECO:0000313" key="3">
    <source>
        <dbReference type="EMBL" id="TDC69408.1"/>
    </source>
</evidence>